<dbReference type="GO" id="GO:0000245">
    <property type="term" value="P:spliceosomal complex assembly"/>
    <property type="evidence" value="ECO:0007669"/>
    <property type="project" value="UniProtKB-UniRule"/>
</dbReference>
<dbReference type="Gene3D" id="1.20.58.1070">
    <property type="match status" value="1"/>
</dbReference>
<dbReference type="PANTHER" id="PTHR12794">
    <property type="entry name" value="GEMIN2"/>
    <property type="match status" value="1"/>
</dbReference>
<evidence type="ECO:0000256" key="1">
    <source>
        <dbReference type="ARBA" id="ARBA00004496"/>
    </source>
</evidence>
<dbReference type="InterPro" id="IPR035426">
    <property type="entry name" value="Gemin2/Brr1"/>
</dbReference>
<keyword evidence="9" id="KW-1185">Reference proteome</keyword>
<evidence type="ECO:0000313" key="8">
    <source>
        <dbReference type="EMBL" id="KAK4295413.1"/>
    </source>
</evidence>
<dbReference type="Proteomes" id="UP001292094">
    <property type="component" value="Unassembled WGS sequence"/>
</dbReference>
<evidence type="ECO:0000256" key="6">
    <source>
        <dbReference type="ARBA" id="ARBA00047179"/>
    </source>
</evidence>
<accession>A0AAE1TRE7</accession>
<keyword evidence="2 7" id="KW-0963">Cytoplasm</keyword>
<evidence type="ECO:0000256" key="5">
    <source>
        <dbReference type="ARBA" id="ARBA00025758"/>
    </source>
</evidence>
<evidence type="ECO:0000313" key="9">
    <source>
        <dbReference type="Proteomes" id="UP001292094"/>
    </source>
</evidence>
<dbReference type="GO" id="GO:0005681">
    <property type="term" value="C:spliceosomal complex"/>
    <property type="evidence" value="ECO:0007669"/>
    <property type="project" value="UniProtKB-UniRule"/>
</dbReference>
<comment type="subunit">
    <text evidence="7">Part of the core SMN complex.</text>
</comment>
<sequence length="279" mass="31462">MVILYKSPTSVFRTIIEKTMTSDIESSDDEVLRPQALIVSPIPSNFDPTHTPASAEEYLHHVVWEANRCEDVVTVKVSSDRLKRPTNLVKKQIKAAAPEGFTPTLETQQELMATFSNLRTHIATIRASEKIPKSPISLPGIKKREEWCQLCFGNGFQLSLLEKANQGTSQPPLVEGQQPLLSILLNIKQLGLQNLLEWHAQWLEVLGFSEAQGRWFYAILACMEKPLTPESCSHIRHVARMCARIRSTLPSVDHPHLSQLNVIICIVARYFCQEDLADQ</sequence>
<gene>
    <name evidence="8" type="ORF">Pmani_032027</name>
</gene>
<reference evidence="8" key="1">
    <citation type="submission" date="2023-11" db="EMBL/GenBank/DDBJ databases">
        <title>Genome assemblies of two species of porcelain crab, Petrolisthes cinctipes and Petrolisthes manimaculis (Anomura: Porcellanidae).</title>
        <authorList>
            <person name="Angst P."/>
        </authorList>
    </citation>
    <scope>NUCLEOTIDE SEQUENCE</scope>
    <source>
        <strain evidence="8">PB745_02</strain>
        <tissue evidence="8">Gill</tissue>
    </source>
</reference>
<comment type="caution">
    <text evidence="8">The sequence shown here is derived from an EMBL/GenBank/DDBJ whole genome shotgun (WGS) entry which is preliminary data.</text>
</comment>
<dbReference type="Pfam" id="PF04938">
    <property type="entry name" value="SIP1"/>
    <property type="match status" value="1"/>
</dbReference>
<evidence type="ECO:0000256" key="3">
    <source>
        <dbReference type="ARBA" id="ARBA00022664"/>
    </source>
</evidence>
<comment type="function">
    <text evidence="7">The SMN complex catalyzes the assembly of small nuclear ribonucleoproteins (snRNPs), the building blocks of the spliceosome, and thereby plays an important role in the splicing of cellular pre-mRNAs.</text>
</comment>
<evidence type="ECO:0000256" key="4">
    <source>
        <dbReference type="ARBA" id="ARBA00023187"/>
    </source>
</evidence>
<name>A0AAE1TRE7_9EUCA</name>
<proteinExistence type="inferred from homology"/>
<comment type="subcellular location">
    <subcellularLocation>
        <location evidence="1">Cytoplasm</location>
    </subcellularLocation>
</comment>
<protein>
    <recommendedName>
        <fullName evidence="6 7">Gem-associated protein 2</fullName>
    </recommendedName>
</protein>
<dbReference type="PIRSF" id="PIRSF038038">
    <property type="entry name" value="SMN_Gemin2"/>
    <property type="match status" value="1"/>
</dbReference>
<comment type="similarity">
    <text evidence="5 7">Belongs to the gemin-2 family.</text>
</comment>
<evidence type="ECO:0000256" key="2">
    <source>
        <dbReference type="ARBA" id="ARBA00022490"/>
    </source>
</evidence>
<evidence type="ECO:0000256" key="7">
    <source>
        <dbReference type="PIRNR" id="PIRNR038038"/>
    </source>
</evidence>
<dbReference type="GO" id="GO:0032797">
    <property type="term" value="C:SMN complex"/>
    <property type="evidence" value="ECO:0007669"/>
    <property type="project" value="UniProtKB-UniRule"/>
</dbReference>
<dbReference type="EMBL" id="JAWZYT010004081">
    <property type="protein sequence ID" value="KAK4295413.1"/>
    <property type="molecule type" value="Genomic_DNA"/>
</dbReference>
<dbReference type="PANTHER" id="PTHR12794:SF0">
    <property type="entry name" value="GEM-ASSOCIATED PROTEIN 2"/>
    <property type="match status" value="1"/>
</dbReference>
<keyword evidence="4 7" id="KW-0508">mRNA splicing</keyword>
<dbReference type="AlphaFoldDB" id="A0AAE1TRE7"/>
<keyword evidence="3 7" id="KW-0507">mRNA processing</keyword>
<organism evidence="8 9">
    <name type="scientific">Petrolisthes manimaculis</name>
    <dbReference type="NCBI Taxonomy" id="1843537"/>
    <lineage>
        <taxon>Eukaryota</taxon>
        <taxon>Metazoa</taxon>
        <taxon>Ecdysozoa</taxon>
        <taxon>Arthropoda</taxon>
        <taxon>Crustacea</taxon>
        <taxon>Multicrustacea</taxon>
        <taxon>Malacostraca</taxon>
        <taxon>Eumalacostraca</taxon>
        <taxon>Eucarida</taxon>
        <taxon>Decapoda</taxon>
        <taxon>Pleocyemata</taxon>
        <taxon>Anomura</taxon>
        <taxon>Galatheoidea</taxon>
        <taxon>Porcellanidae</taxon>
        <taxon>Petrolisthes</taxon>
    </lineage>
</organism>
<dbReference type="GO" id="GO:0000387">
    <property type="term" value="P:spliceosomal snRNP assembly"/>
    <property type="evidence" value="ECO:0007669"/>
    <property type="project" value="UniProtKB-UniRule"/>
</dbReference>
<dbReference type="InterPro" id="IPR017364">
    <property type="entry name" value="GEMIN2"/>
</dbReference>